<sequence length="3323" mass="344235">MFLRDSKNHTVSVPLADVNLVTTLESNGQGKYTYTSEDNTQTVIDVAADVINNINVIINQEEVINEIVESIAQNAKALSGDGIIEVVGGERAVFTATSLSIKPSSITTAKIAPGGNKQLLVTDENGTVKWVDASDEVIQEAFEFNEKVTLLVDGGDGTFTYYNEKGIDADGNAIPGQGVKFDANTLRIDKTADNTYAFYDKSNATTPIAVIDVAGSVIENITEILNDTTVQNDIYHSVAAQGKAATAADGSITVTNGDQAVLNAMQLSVANAGITTAKIAPGGNKQLLVTDENGTVKWVDASDEVIQEAFEFNEKVTLLVDGGDGTFTYYNEKGIDADGNAIPGQGVKFDANTLRIDKTADNTYAFYDKSNATTPIAVIDVAGSVIENITEILNDTTVQNDIYHSVAAQGKAATAADGSITVTNGDQAVLNAMQLSVANAGITTAKIAPGGNKQLLVTDENGAVKWVDASDEVIQEAFEFNEKVTLLVDGGDGTFMYYNEKGIDADGNAIPGQGVKFDANTLQIRERTGVREKGIYDFHDGVTTADNPLMTISTRASSIVFENNSENIPGENLQEILDTIIQKIEVAQGRPSDLRGNGILVNGEAQESNAVLKDITLSIADKAITEGKIDDEAISSYKLKTGAVSPIKIAPGDHKQVLITDENGAVKWVGASDEIIKELVEHHEALTLLIDEGNGTFTYYNEKGIDEDGAVIPGMGMTFDANTLRIEKRGDNSYAFYDKSDATTPLAVIDVAGSVIENITEILNDTTVQNDIYHSVAAQGKAATAADGSIKVTNGDQAVLNAMQLSVANAGITTAKIAPGGNKQLLVTDENGTVKWVDVADEVIQEAFEFNEKVTLLVDGGDGTFTYYNEKGIDTDGNAIPGQGVKFDANTLRIDKTADNTYAFYDKSNATTPIAVIDVAGSVIENITEILNDTSVQNDIYHAVAAQGKAVTSPNASIAIGGAGDTAVLNAMELTIANEGVTTATIKNQAVTTAKIKPGTTGQFLVTGADGTAQWISATDEPIKEILALNQAVTELIDNQNGTFTYFNEDDYDANGDKKPGALGTTFNANTLRVEQKMDPVTNLGSGVYEFYDLSSDTPIATIDVTTNIVENITEILNQEEVQNQIFASVAAKGKKIQSTDASIAITNGNKAALQNVTINIQQDGVKEGHIQDGAVTVAKINATGVAQNAVLTADGLGNASFESIADAVKPAAQGDLKGEAGVITIVGGGENVLFGGTDKEVTVGINERGIAGKHIGIKAVKGENIADQTITATKLVADTTDAGKVATVNADGSVSYLPLTSAVITDKGNITTDGVIQVNDGVGKVLSDVTFSIGEQSIKADRLDATGAETGAVATVNVDGTVSYKPLEANAITEKGNITTDGIVAVDNGTGKVLADVNLSITNQSITATQLADGTITNQQIAANTITVDKISAGNEPPKRVMVIDDQGVVKWGELDDIVTDAAGNLTTDNIIELKEGDGVNSLFNDVKLGIKDGSMTNQQLADKTIEISKLSNAGSQPGMVMVTDANGGFHYVDRESIVQAGADLQLGDELEFLDGNGVSAVLAETKIGITDGGITEAKLADGSVTTAKISALGAAENAVLTADGQGNVTYRKINETAFEGTEADLKSDGSLTIPADNKAVLKDLTIGIAAGGVDNTHLANKAVTTAKIDAQAAASGAVLTSDGAGNAVFKTLGDVAETQGHAVASSDQSLAMTAGNKAALQALDIKVAAGGIKNAHLADGAVTEDKISTTKGAGLVLTSTIEGGAQFQPLGEVIGDGGKAIVGAASIEVTGGDHAALADVTIDVKNGGVTEAKLAQNSVSADKIQAQAVSAAKMIGDGALKLLGTDRSGAVTWLDAESDILQIITSLNETTTIVRDNGDGTFTYFNEADIDQNGAVKPDATGVKFDANTLKIAQDTTGVFVFTDKASNTPLATIDVRAKSIVFEDNSSHQYTNIEEAINQINQKVEVLEQLEIEKATLSGNGILINGNTSVADAVFTPVTLTIANEGVTTAKIKGGNAKQLLVTNEQGKAEWVDATDSIIEEIITTQEKVTVLQNNNNGTFTYFNENDVNAAGEIIGDGVTFNANTLRIVEDESGVFTFYNQASTTPIGTIDVAGTVIENITEILNESTVQNDIYTTVAAQGKLVQGDAAIQVTGGEKAALTEMTLSLKNQGITGEKIKNQAITADKLYAGENKENHVPVAQADGSVIYQPMAAVVSGQALTLDSSLAATGDTSKAVLQPFSLKVKEDGIGTNHIQNKSVTAAKINATDIERGAVLTADGSGNAAFTTTDQVVAPAMQGDLVGSEGIIVEGGENVLFGNEETSVVVKINDGGVLGRHIAPETIKNGNIANQTIQAAKLTAGTGGDNRVAVANAAGEVVYQALSSAVLTEKGNITTDEVVTVDNGVGKVLGDVHLGIKDNSIKAGKLHGGNAQAGSVATVGSNGVTVTFEPLKTSQLTGKGTITTDGVVTVNNGVDKVLADLKLGIKDQGITATQLKDGAVTNAKIADQVITADKLSSEGITAQSVLLSGANGEVTWGELGEIVDLTAGNLTTDSIIQMSTDGEKTLLKDIHLSVANNSITKDKLSSASQARDFILVTDGQGGFDYVLKEAVQAGGEDLSLGNALVFTDDTDGLNAVLAPTKIDLAEGGVTGGKLAAGAVTVDKIAAGSAAANTVLTATGTNGTVEFKALSNTAFEGEGKDLTADHSITVTANNKALLAETAIAVAEGGIETKHIKDQAITTGKISSVVGDHNATSGTVLTADGAGNVKFQSFETVAATQGKPITSDTSLTIAANNAALQNVNIKVAEGGIKTEHIAARNVTEDKIASSEKARGLVLTTDGQGGAAFESLDAVIGTSGKALQQGTGISITGAGASQALLKDAKVSIADGGVGTGQLGANVVTTAKMSSKTGNTSATAGHVLTADGNGNVSFAAPAGVSSGELKGATAIEVTDGLGALLHNATVNVKNKGIKTVHLDDAAVTSVKIGENAVTNEKIAANAVTESKLGSSSVTEDKIAGDAVTTEKIENEAVTTAKIKNLAIENNKIKNNTITKGKLSAAGETVGHVLTVEEDGKVAFKAPTGQDITKGNLTGGSVIDVANGTDAVLKNVTLDVNEHSIEGRHIKYATIGSDELAGGAVGTEELQNDAVTEEKLANQAVTSDKIAGGAVGTDELAANSVGFDIIKDYSVTPIKIATEEYDEDYAEEGLVLTSKGDGSAEFRRPSGGGAGFFYAPSFVVEIEPGREGSKDVYDIYYEQFSNAIGSRSTARLNIYNREDLDFFIVYYDDEVFEEVDIDEDGELTYKTMRNPNVTTKTYFNVVMQLK</sequence>
<gene>
    <name evidence="2" type="ORF">NCTC11179_00345</name>
</gene>
<evidence type="ECO:0000313" key="3">
    <source>
        <dbReference type="Proteomes" id="UP000255024"/>
    </source>
</evidence>
<proteinExistence type="predicted"/>
<reference evidence="2 3" key="1">
    <citation type="submission" date="2018-06" db="EMBL/GenBank/DDBJ databases">
        <authorList>
            <consortium name="Pathogen Informatics"/>
            <person name="Doyle S."/>
        </authorList>
    </citation>
    <scope>NUCLEOTIDE SEQUENCE [LARGE SCALE GENOMIC DNA]</scope>
    <source>
        <strain evidence="2 3">NCTC11179</strain>
    </source>
</reference>
<dbReference type="SUPFAM" id="SSF50998">
    <property type="entry name" value="Quinoprotein alcohol dehydrogenase-like"/>
    <property type="match status" value="2"/>
</dbReference>
<feature type="coiled-coil region" evidence="1">
    <location>
        <begin position="1953"/>
        <end position="1983"/>
    </location>
</feature>
<dbReference type="InterPro" id="IPR011047">
    <property type="entry name" value="Quinoprotein_ADH-like_sf"/>
</dbReference>
<accession>A0A378RJF6</accession>
<dbReference type="Proteomes" id="UP000255024">
    <property type="component" value="Unassembled WGS sequence"/>
</dbReference>
<name>A0A378RJF6_MYROD</name>
<dbReference type="RefSeq" id="WP_236594029.1">
    <property type="nucleotide sequence ID" value="NZ_CP068107.1"/>
</dbReference>
<organism evidence="2 3">
    <name type="scientific">Myroides odoratus</name>
    <name type="common">Flavobacterium odoratum</name>
    <dbReference type="NCBI Taxonomy" id="256"/>
    <lineage>
        <taxon>Bacteria</taxon>
        <taxon>Pseudomonadati</taxon>
        <taxon>Bacteroidota</taxon>
        <taxon>Flavobacteriia</taxon>
        <taxon>Flavobacteriales</taxon>
        <taxon>Flavobacteriaceae</taxon>
        <taxon>Myroides</taxon>
    </lineage>
</organism>
<dbReference type="EMBL" id="UGQL01000001">
    <property type="protein sequence ID" value="STZ26818.1"/>
    <property type="molecule type" value="Genomic_DNA"/>
</dbReference>
<keyword evidence="1" id="KW-0175">Coiled coil</keyword>
<evidence type="ECO:0000313" key="2">
    <source>
        <dbReference type="EMBL" id="STZ26818.1"/>
    </source>
</evidence>
<keyword evidence="3" id="KW-1185">Reference proteome</keyword>
<evidence type="ECO:0000256" key="1">
    <source>
        <dbReference type="SAM" id="Coils"/>
    </source>
</evidence>
<protein>
    <submittedName>
        <fullName evidence="2">Uncharacterized protein</fullName>
    </submittedName>
</protein>